<sequence length="227" mass="25904">MDSGTSTSTLFVFIDESGDMQFGPKASQHFVLSAVCLRDPVYTASVMQRLKYDLMAEGSEDLEFHATENTKGTRKRVVDTICGLDGLRVHTVWINKAFAAPNLQNEIELFRLFGAAMGRWVGKALVDDGDQQVIMIFDSVLTGKKRNAFLKKIKPILGELGVKYRVLFHPVKQDLNGQIADYFSWAAYRTLERQDSATEDRLKEAVHWDDFNLFQKGDRVYWRRPTK</sequence>
<evidence type="ECO:0008006" key="3">
    <source>
        <dbReference type="Google" id="ProtNLM"/>
    </source>
</evidence>
<organism evidence="1 2">
    <name type="scientific">Corynebacterium genitalium ATCC 33030</name>
    <dbReference type="NCBI Taxonomy" id="585529"/>
    <lineage>
        <taxon>Bacteria</taxon>
        <taxon>Bacillati</taxon>
        <taxon>Actinomycetota</taxon>
        <taxon>Actinomycetes</taxon>
        <taxon>Mycobacteriales</taxon>
        <taxon>Corynebacteriaceae</taxon>
        <taxon>Corynebacterium</taxon>
    </lineage>
</organism>
<comment type="caution">
    <text evidence="1">The sequence shown here is derived from an EMBL/GenBank/DDBJ whole genome shotgun (WGS) entry which is preliminary data.</text>
</comment>
<dbReference type="InterPro" id="IPR024524">
    <property type="entry name" value="DUF3800"/>
</dbReference>
<dbReference type="RefSeq" id="WP_005287803.1">
    <property type="nucleotide sequence ID" value="NZ_CM000961.1"/>
</dbReference>
<dbReference type="OrthoDB" id="3199623at2"/>
<accession>D7W984</accession>
<reference evidence="1" key="1">
    <citation type="submission" date="2010-06" db="EMBL/GenBank/DDBJ databases">
        <authorList>
            <person name="Muzny D."/>
            <person name="Qin X."/>
            <person name="Buhay C."/>
            <person name="Dugan-Rocha S."/>
            <person name="Ding Y."/>
            <person name="Chen G."/>
            <person name="Hawes A."/>
            <person name="Holder M."/>
            <person name="Jhangiani S."/>
            <person name="Johnson A."/>
            <person name="Khan Z."/>
            <person name="Li Z."/>
            <person name="Liu W."/>
            <person name="Liu X."/>
            <person name="Perez L."/>
            <person name="Shen H."/>
            <person name="Wang Q."/>
            <person name="Watt J."/>
            <person name="Xi L."/>
            <person name="Xin Y."/>
            <person name="Zhou J."/>
            <person name="Deng J."/>
            <person name="Jiang H."/>
            <person name="Liu Y."/>
            <person name="Qu J."/>
            <person name="Song X.-Z."/>
            <person name="Zhang L."/>
            <person name="Villasana D."/>
            <person name="Johnson A."/>
            <person name="Liu J."/>
            <person name="Liyanage D."/>
            <person name="Lorensuhewa L."/>
            <person name="Robinson T."/>
            <person name="Song A."/>
            <person name="Song B.-B."/>
            <person name="Dinh H."/>
            <person name="Thornton R."/>
            <person name="Coyle M."/>
            <person name="Francisco L."/>
            <person name="Jackson L."/>
            <person name="Javaid M."/>
            <person name="Korchina V."/>
            <person name="Kovar C."/>
            <person name="Mata R."/>
            <person name="Mathew T."/>
            <person name="Ngo R."/>
            <person name="Nguyen L."/>
            <person name="Nguyen N."/>
            <person name="Okwuonu G."/>
            <person name="Ongeri F."/>
            <person name="Pham C."/>
            <person name="Simmons D."/>
            <person name="Wilczek-Boney K."/>
            <person name="Hale W."/>
            <person name="Jakkamsetti A."/>
            <person name="Pham P."/>
            <person name="Ruth R."/>
            <person name="San Lucas F."/>
            <person name="Warren J."/>
            <person name="Zhang J."/>
            <person name="Zhao Z."/>
            <person name="Zhou C."/>
            <person name="Zhu D."/>
            <person name="Lee S."/>
            <person name="Bess C."/>
            <person name="Blankenburg K."/>
            <person name="Forbes L."/>
            <person name="Fu Q."/>
            <person name="Gubbala S."/>
            <person name="Hirani K."/>
            <person name="Jayaseelan J.C."/>
            <person name="Lara F."/>
            <person name="Munidasa M."/>
            <person name="Palculict T."/>
            <person name="Patil S."/>
            <person name="Pu L.-L."/>
            <person name="Saada N."/>
            <person name="Tang L."/>
            <person name="Weissenberger G."/>
            <person name="Zhu Y."/>
            <person name="Hemphill L."/>
            <person name="Shang Y."/>
            <person name="Youmans B."/>
            <person name="Ayvaz T."/>
            <person name="Ross M."/>
            <person name="Santibanez J."/>
            <person name="Aqrawi P."/>
            <person name="Gross S."/>
            <person name="Joshi V."/>
            <person name="Fowler G."/>
            <person name="Nazareth L."/>
            <person name="Reid J."/>
            <person name="Worley K."/>
            <person name="Petrosino J."/>
            <person name="Highlander S."/>
            <person name="Gibbs R."/>
        </authorList>
    </citation>
    <scope>NUCLEOTIDE SEQUENCE [LARGE SCALE GENOMIC DNA]</scope>
    <source>
        <strain evidence="1">ATCC 33030</strain>
    </source>
</reference>
<dbReference type="Pfam" id="PF12686">
    <property type="entry name" value="DUF3800"/>
    <property type="match status" value="1"/>
</dbReference>
<protein>
    <recommendedName>
        <fullName evidence="3">DUF3800 domain-containing protein</fullName>
    </recommendedName>
</protein>
<proteinExistence type="predicted"/>
<dbReference type="EMBL" id="ACLJ02000001">
    <property type="protein sequence ID" value="EFK55364.1"/>
    <property type="molecule type" value="Genomic_DNA"/>
</dbReference>
<dbReference type="Proteomes" id="UP000004208">
    <property type="component" value="Unassembled WGS sequence"/>
</dbReference>
<keyword evidence="2" id="KW-1185">Reference proteome</keyword>
<name>D7W984_9CORY</name>
<dbReference type="HOGENOM" id="CLU_073545_1_0_11"/>
<dbReference type="STRING" id="585529.HMPREF0291_10622"/>
<evidence type="ECO:0000313" key="2">
    <source>
        <dbReference type="Proteomes" id="UP000004208"/>
    </source>
</evidence>
<dbReference type="AlphaFoldDB" id="D7W984"/>
<evidence type="ECO:0000313" key="1">
    <source>
        <dbReference type="EMBL" id="EFK55364.1"/>
    </source>
</evidence>
<gene>
    <name evidence="1" type="ORF">HMPREF0291_10622</name>
</gene>
<dbReference type="eggNOG" id="ENOG5032UK7">
    <property type="taxonomic scope" value="Bacteria"/>
</dbReference>